<reference evidence="2 3" key="1">
    <citation type="journal article" date="2013" name="Genome Announc.">
        <title>Draft Genome Sequence of Amycolatopsis decaplanina Strain DSM 44594T.</title>
        <authorList>
            <person name="Kaur N."/>
            <person name="Kumar S."/>
            <person name="Bala M."/>
            <person name="Raghava G.P."/>
            <person name="Mayilraj S."/>
        </authorList>
    </citation>
    <scope>NUCLEOTIDE SEQUENCE [LARGE SCALE GENOMIC DNA]</scope>
    <source>
        <strain evidence="2 3">DSM 44594</strain>
    </source>
</reference>
<dbReference type="EMBL" id="AOHO01000048">
    <property type="protein sequence ID" value="EME60610.1"/>
    <property type="molecule type" value="Genomic_DNA"/>
</dbReference>
<organism evidence="2 3">
    <name type="scientific">Amycolatopsis decaplanina DSM 44594</name>
    <dbReference type="NCBI Taxonomy" id="1284240"/>
    <lineage>
        <taxon>Bacteria</taxon>
        <taxon>Bacillati</taxon>
        <taxon>Actinomycetota</taxon>
        <taxon>Actinomycetes</taxon>
        <taxon>Pseudonocardiales</taxon>
        <taxon>Pseudonocardiaceae</taxon>
        <taxon>Amycolatopsis</taxon>
    </lineage>
</organism>
<accession>M2YFY9</accession>
<evidence type="ECO:0000256" key="1">
    <source>
        <dbReference type="SAM" id="MobiDB-lite"/>
    </source>
</evidence>
<dbReference type="Proteomes" id="UP000054226">
    <property type="component" value="Unassembled WGS sequence"/>
</dbReference>
<comment type="caution">
    <text evidence="2">The sequence shown here is derived from an EMBL/GenBank/DDBJ whole genome shotgun (WGS) entry which is preliminary data.</text>
</comment>
<evidence type="ECO:0000313" key="3">
    <source>
        <dbReference type="Proteomes" id="UP000054226"/>
    </source>
</evidence>
<evidence type="ECO:0000313" key="2">
    <source>
        <dbReference type="EMBL" id="EME60610.1"/>
    </source>
</evidence>
<keyword evidence="3" id="KW-1185">Reference proteome</keyword>
<feature type="region of interest" description="Disordered" evidence="1">
    <location>
        <begin position="1"/>
        <end position="29"/>
    </location>
</feature>
<proteinExistence type="predicted"/>
<sequence length="122" mass="13363">MGAGENARGDDGARDQQSGGDQTGHLRPPGGAAFRLVHFWLGLRRRLFTGARGNELLRLAEDLLEVIAVDAGVVQDLFGDDVLDTYGVLKPYALSIKHEFLALVRGRRWAVRPTPLVRVAVF</sequence>
<name>M2YFY9_9PSEU</name>
<dbReference type="AlphaFoldDB" id="M2YFY9"/>
<gene>
    <name evidence="2" type="ORF">H074_16337</name>
</gene>
<protein>
    <submittedName>
        <fullName evidence="2">Uncharacterized protein</fullName>
    </submittedName>
</protein>